<gene>
    <name evidence="1" type="ORF">JI435_409190</name>
</gene>
<keyword evidence="2" id="KW-1185">Reference proteome</keyword>
<dbReference type="AlphaFoldDB" id="A0A7U2F2P5"/>
<sequence>MSGQGRWCTLSRGRRPEVPTVENALQFEVECCLSDLLTEQVVVNARDSCAARRSNNTEVKDLVSRLLTS</sequence>
<organism evidence="1 2">
    <name type="scientific">Phaeosphaeria nodorum (strain SN15 / ATCC MYA-4574 / FGSC 10173)</name>
    <name type="common">Glume blotch fungus</name>
    <name type="synonym">Parastagonospora nodorum</name>
    <dbReference type="NCBI Taxonomy" id="321614"/>
    <lineage>
        <taxon>Eukaryota</taxon>
        <taxon>Fungi</taxon>
        <taxon>Dikarya</taxon>
        <taxon>Ascomycota</taxon>
        <taxon>Pezizomycotina</taxon>
        <taxon>Dothideomycetes</taxon>
        <taxon>Pleosporomycetidae</taxon>
        <taxon>Pleosporales</taxon>
        <taxon>Pleosporineae</taxon>
        <taxon>Phaeosphaeriaceae</taxon>
        <taxon>Parastagonospora</taxon>
    </lineage>
</organism>
<accession>A0A7U2F2P5</accession>
<protein>
    <submittedName>
        <fullName evidence="1">Uncharacterized protein</fullName>
    </submittedName>
</protein>
<reference evidence="2" key="1">
    <citation type="journal article" date="2021" name="BMC Genomics">
        <title>Chromosome-level genome assembly and manually-curated proteome of model necrotroph Parastagonospora nodorum Sn15 reveals a genome-wide trove of candidate effector homologs, and redundancy of virulence-related functions within an accessory chromosome.</title>
        <authorList>
            <person name="Bertazzoni S."/>
            <person name="Jones D.A.B."/>
            <person name="Phan H.T."/>
            <person name="Tan K.-C."/>
            <person name="Hane J.K."/>
        </authorList>
    </citation>
    <scope>NUCLEOTIDE SEQUENCE [LARGE SCALE GENOMIC DNA]</scope>
    <source>
        <strain evidence="2">SN15 / ATCC MYA-4574 / FGSC 10173)</strain>
    </source>
</reference>
<evidence type="ECO:0000313" key="2">
    <source>
        <dbReference type="Proteomes" id="UP000663193"/>
    </source>
</evidence>
<evidence type="ECO:0000313" key="1">
    <source>
        <dbReference type="EMBL" id="QRC96528.1"/>
    </source>
</evidence>
<dbReference type="VEuPathDB" id="FungiDB:JI435_409190"/>
<name>A0A7U2F2P5_PHANO</name>
<proteinExistence type="predicted"/>
<dbReference type="EMBL" id="CP069028">
    <property type="protein sequence ID" value="QRC96528.1"/>
    <property type="molecule type" value="Genomic_DNA"/>
</dbReference>
<dbReference type="Proteomes" id="UP000663193">
    <property type="component" value="Chromosome 6"/>
</dbReference>